<dbReference type="GO" id="GO:0005524">
    <property type="term" value="F:ATP binding"/>
    <property type="evidence" value="ECO:0007669"/>
    <property type="project" value="UniProtKB-KW"/>
</dbReference>
<comment type="caution">
    <text evidence="21">The sequence shown here is derived from an EMBL/GenBank/DDBJ whole genome shotgun (WGS) entry which is preliminary data.</text>
</comment>
<comment type="function">
    <text evidence="1">Catalyzes both the phosphorylation of dihydroxyacetone and of glyceraldehyde.</text>
</comment>
<dbReference type="PROSITE" id="PS51480">
    <property type="entry name" value="DHAL"/>
    <property type="match status" value="1"/>
</dbReference>
<dbReference type="PANTHER" id="PTHR28629:SF4">
    <property type="entry name" value="TRIOKINASE_FMN CYCLASE"/>
    <property type="match status" value="1"/>
</dbReference>
<evidence type="ECO:0000259" key="20">
    <source>
        <dbReference type="PROSITE" id="PS51481"/>
    </source>
</evidence>
<dbReference type="InterPro" id="IPR050861">
    <property type="entry name" value="Dihydroxyacetone_Kinase"/>
</dbReference>
<evidence type="ECO:0000256" key="15">
    <source>
        <dbReference type="ARBA" id="ARBA00079901"/>
    </source>
</evidence>
<dbReference type="OrthoDB" id="1724672at2759"/>
<dbReference type="SUPFAM" id="SSF101473">
    <property type="entry name" value="DhaL-like"/>
    <property type="match status" value="1"/>
</dbReference>
<feature type="binding site" evidence="18">
    <location>
        <position position="114"/>
    </location>
    <ligand>
        <name>substrate</name>
    </ligand>
</feature>
<dbReference type="Pfam" id="PF02734">
    <property type="entry name" value="Dak2"/>
    <property type="match status" value="1"/>
</dbReference>
<feature type="domain" description="DhaL" evidence="19">
    <location>
        <begin position="389"/>
        <end position="590"/>
    </location>
</feature>
<accession>A0A0V1Q2M3</accession>
<dbReference type="GO" id="GO:0050354">
    <property type="term" value="F:triokinase activity"/>
    <property type="evidence" value="ECO:0007669"/>
    <property type="project" value="UniProtKB-EC"/>
</dbReference>
<dbReference type="GeneID" id="26838520"/>
<reference evidence="21 22" key="1">
    <citation type="submission" date="2015-11" db="EMBL/GenBank/DDBJ databases">
        <title>The genome of Debaryomyces fabryi.</title>
        <authorList>
            <person name="Tafer H."/>
            <person name="Lopandic K."/>
        </authorList>
    </citation>
    <scope>NUCLEOTIDE SEQUENCE [LARGE SCALE GENOMIC DNA]</scope>
    <source>
        <strain evidence="21 22">CBS 789</strain>
    </source>
</reference>
<dbReference type="GO" id="GO:0005829">
    <property type="term" value="C:cytosol"/>
    <property type="evidence" value="ECO:0007669"/>
    <property type="project" value="TreeGrafter"/>
</dbReference>
<comment type="similarity">
    <text evidence="3">Belongs to the dihydroxyacetone kinase (DAK) family.</text>
</comment>
<comment type="catalytic activity">
    <reaction evidence="11">
        <text>D-glyceraldehyde + ATP = D-glyceraldehyde 3-phosphate + ADP + H(+)</text>
        <dbReference type="Rhea" id="RHEA:13941"/>
        <dbReference type="ChEBI" id="CHEBI:15378"/>
        <dbReference type="ChEBI" id="CHEBI:17378"/>
        <dbReference type="ChEBI" id="CHEBI:30616"/>
        <dbReference type="ChEBI" id="CHEBI:59776"/>
        <dbReference type="ChEBI" id="CHEBI:456216"/>
        <dbReference type="EC" id="2.7.1.28"/>
    </reaction>
</comment>
<evidence type="ECO:0000256" key="4">
    <source>
        <dbReference type="ARBA" id="ARBA00012107"/>
    </source>
</evidence>
<dbReference type="FunFam" id="3.40.50.10440:FF:000001">
    <property type="entry name" value="Dihydroxyacetone kinase, DhaK subunit"/>
    <property type="match status" value="1"/>
</dbReference>
<dbReference type="Gene3D" id="3.30.1180.20">
    <property type="entry name" value="Dihydroxyacetone kinase, domain 2"/>
    <property type="match status" value="1"/>
</dbReference>
<dbReference type="SUPFAM" id="SSF82549">
    <property type="entry name" value="DAK1/DegV-like"/>
    <property type="match status" value="1"/>
</dbReference>
<keyword evidence="8" id="KW-0418">Kinase</keyword>
<keyword evidence="6" id="KW-0808">Transferase</keyword>
<evidence type="ECO:0000256" key="8">
    <source>
        <dbReference type="ARBA" id="ARBA00022777"/>
    </source>
</evidence>
<evidence type="ECO:0000256" key="12">
    <source>
        <dbReference type="ARBA" id="ARBA00048898"/>
    </source>
</evidence>
<evidence type="ECO:0000256" key="17">
    <source>
        <dbReference type="PIRSR" id="PIRSR612734-1"/>
    </source>
</evidence>
<dbReference type="EC" id="2.7.1.28" evidence="5"/>
<feature type="domain" description="DhaK" evidence="20">
    <location>
        <begin position="11"/>
        <end position="353"/>
    </location>
</feature>
<dbReference type="RefSeq" id="XP_015468813.1">
    <property type="nucleotide sequence ID" value="XM_015610341.1"/>
</dbReference>
<evidence type="ECO:0000259" key="19">
    <source>
        <dbReference type="PROSITE" id="PS51480"/>
    </source>
</evidence>
<dbReference type="Proteomes" id="UP000054251">
    <property type="component" value="Unassembled WGS sequence"/>
</dbReference>
<protein>
    <recommendedName>
        <fullName evidence="13">Dihydroxyacetone kinase</fullName>
        <ecNumber evidence="5">2.7.1.28</ecNumber>
        <ecNumber evidence="4">2.7.1.29</ecNumber>
    </recommendedName>
    <alternativeName>
        <fullName evidence="14">Glycerone kinase</fullName>
    </alternativeName>
    <alternativeName>
        <fullName evidence="15">Triokinase</fullName>
    </alternativeName>
    <alternativeName>
        <fullName evidence="16">Triose kinase</fullName>
    </alternativeName>
</protein>
<dbReference type="GO" id="GO:0061610">
    <property type="term" value="P:glycerol to glycerone phosphate metabolic process"/>
    <property type="evidence" value="ECO:0007669"/>
    <property type="project" value="UniProtKB-ARBA"/>
</dbReference>
<name>A0A0V1Q2M3_9ASCO</name>
<dbReference type="UniPathway" id="UPA00617">
    <property type="reaction ID" value="UER00669"/>
</dbReference>
<dbReference type="InterPro" id="IPR004007">
    <property type="entry name" value="DhaL_dom"/>
</dbReference>
<evidence type="ECO:0000256" key="11">
    <source>
        <dbReference type="ARBA" id="ARBA00047974"/>
    </source>
</evidence>
<evidence type="ECO:0000256" key="2">
    <source>
        <dbReference type="ARBA" id="ARBA00004778"/>
    </source>
</evidence>
<comment type="catalytic activity">
    <reaction evidence="12">
        <text>dihydroxyacetone + ATP = dihydroxyacetone phosphate + ADP + H(+)</text>
        <dbReference type="Rhea" id="RHEA:15773"/>
        <dbReference type="ChEBI" id="CHEBI:15378"/>
        <dbReference type="ChEBI" id="CHEBI:16016"/>
        <dbReference type="ChEBI" id="CHEBI:30616"/>
        <dbReference type="ChEBI" id="CHEBI:57642"/>
        <dbReference type="ChEBI" id="CHEBI:456216"/>
        <dbReference type="EC" id="2.7.1.29"/>
    </reaction>
</comment>
<proteinExistence type="inferred from homology"/>
<dbReference type="EMBL" id="LMYN01000021">
    <property type="protein sequence ID" value="KSA02711.1"/>
    <property type="molecule type" value="Genomic_DNA"/>
</dbReference>
<dbReference type="Gene3D" id="1.25.40.340">
    <property type="match status" value="1"/>
</dbReference>
<keyword evidence="22" id="KW-1185">Reference proteome</keyword>
<sequence>MTLAKHWKYNKDEDIVLSNLKGLCHSNPAVGLIPSEKVIYNLNSDTSKKVTLISGGGAGHEPLHGGFVGDKLLDAAVSGAIFASPSTKQIMAAVKTKSNKDKGTLIIVKNYTGDVLHFGLVVERAKSEGYNIDILAVSDDVAVGRKQNEMVGRRGLAGTALIHKILGAASSDNADLKSIVELGHLVNDNMVTIGASLDRTSVPGKASEEIEFTGSDEAELGLGIHNEPGHKMSPIPNIDDLVKDMFYKLLSPEDEDRHYVDFDLKNDEFVLVINNIGGTSSLELYAIAEHVVLNLPLSKRPKRVLISDFVTSLNSPGFSITLLNLSNIAKSKSKYSESKVLEYLDLPTDAPGWKPKLFDANQWSNESKYIESPMAHAQKVSSSLKMDSKLFQKALTAALQKLLKAEPDITHYDTLVGDGDCGETLAKGANAILDALKNDQSFKDNLSDPASTLSTITEIVEDNMGGTSGGIYSIFLTALVKNIQDAQEITTEALGKAFHGALYDGLFKYTKARVGGRTLVDTLQPFVDSLSKSSDVREAVKAARKGCESTKDLQAKFGRASYVSDEEFKDGEIPDPGAVGLLALIEGYVEALSS</sequence>
<dbReference type="FunFam" id="1.25.40.340:FF:000001">
    <property type="entry name" value="Dihydroxyacetone kinase 1"/>
    <property type="match status" value="1"/>
</dbReference>
<dbReference type="GO" id="GO:0004371">
    <property type="term" value="F:glycerone kinase activity"/>
    <property type="evidence" value="ECO:0007669"/>
    <property type="project" value="UniProtKB-EC"/>
</dbReference>
<feature type="binding site" evidence="18">
    <location>
        <position position="109"/>
    </location>
    <ligand>
        <name>substrate</name>
    </ligand>
</feature>
<organism evidence="21 22">
    <name type="scientific">Debaryomyces fabryi</name>
    <dbReference type="NCBI Taxonomy" id="58627"/>
    <lineage>
        <taxon>Eukaryota</taxon>
        <taxon>Fungi</taxon>
        <taxon>Dikarya</taxon>
        <taxon>Ascomycota</taxon>
        <taxon>Saccharomycotina</taxon>
        <taxon>Pichiomycetes</taxon>
        <taxon>Debaryomycetaceae</taxon>
        <taxon>Debaryomyces</taxon>
    </lineage>
</organism>
<evidence type="ECO:0000256" key="18">
    <source>
        <dbReference type="PIRSR" id="PIRSR612734-2"/>
    </source>
</evidence>
<dbReference type="PANTHER" id="PTHR28629">
    <property type="entry name" value="TRIOKINASE/FMN CYCLASE"/>
    <property type="match status" value="1"/>
</dbReference>
<evidence type="ECO:0000256" key="16">
    <source>
        <dbReference type="ARBA" id="ARBA00083754"/>
    </source>
</evidence>
<evidence type="ECO:0000256" key="14">
    <source>
        <dbReference type="ARBA" id="ARBA00075491"/>
    </source>
</evidence>
<evidence type="ECO:0000256" key="10">
    <source>
        <dbReference type="ARBA" id="ARBA00022840"/>
    </source>
</evidence>
<dbReference type="PROSITE" id="PS51481">
    <property type="entry name" value="DHAK"/>
    <property type="match status" value="1"/>
</dbReference>
<dbReference type="InterPro" id="IPR012734">
    <property type="entry name" value="DhaK_ATP"/>
</dbReference>
<comment type="pathway">
    <text evidence="2">Polyol metabolism; glycerol fermentation; glycerone phosphate from glycerol (oxidative route): step 2/2.</text>
</comment>
<gene>
    <name evidence="21" type="ORF">AC631_01511</name>
</gene>
<dbReference type="EC" id="2.7.1.29" evidence="4"/>
<evidence type="ECO:0000256" key="9">
    <source>
        <dbReference type="ARBA" id="ARBA00022798"/>
    </source>
</evidence>
<feature type="active site" description="Tele-hemiaminal-histidine intermediate" evidence="17">
    <location>
        <position position="225"/>
    </location>
</feature>
<dbReference type="InterPro" id="IPR036117">
    <property type="entry name" value="DhaL_dom_sf"/>
</dbReference>
<feature type="binding site" evidence="18">
    <location>
        <begin position="57"/>
        <end position="60"/>
    </location>
    <ligand>
        <name>substrate</name>
    </ligand>
</feature>
<dbReference type="NCBIfam" id="TIGR02361">
    <property type="entry name" value="dak_ATP"/>
    <property type="match status" value="1"/>
</dbReference>
<evidence type="ECO:0000256" key="13">
    <source>
        <dbReference type="ARBA" id="ARBA00068178"/>
    </source>
</evidence>
<keyword evidence="7" id="KW-0547">Nucleotide-binding</keyword>
<evidence type="ECO:0000256" key="3">
    <source>
        <dbReference type="ARBA" id="ARBA00008757"/>
    </source>
</evidence>
<evidence type="ECO:0000313" key="22">
    <source>
        <dbReference type="Proteomes" id="UP000054251"/>
    </source>
</evidence>
<evidence type="ECO:0000256" key="5">
    <source>
        <dbReference type="ARBA" id="ARBA00012110"/>
    </source>
</evidence>
<evidence type="ECO:0000256" key="1">
    <source>
        <dbReference type="ARBA" id="ARBA00003264"/>
    </source>
</evidence>
<keyword evidence="9" id="KW-0319">Glycerol metabolism</keyword>
<dbReference type="InterPro" id="IPR004006">
    <property type="entry name" value="DhaK_dom"/>
</dbReference>
<dbReference type="AlphaFoldDB" id="A0A0V1Q2M3"/>
<dbReference type="FunFam" id="3.30.1180.20:FF:000001">
    <property type="entry name" value="Dihydroxyacetone kinase 1"/>
    <property type="match status" value="1"/>
</dbReference>
<dbReference type="SMART" id="SM01120">
    <property type="entry name" value="Dak2"/>
    <property type="match status" value="1"/>
</dbReference>
<keyword evidence="10" id="KW-0067">ATP-binding</keyword>
<dbReference type="Pfam" id="PF02733">
    <property type="entry name" value="Dak1"/>
    <property type="match status" value="1"/>
</dbReference>
<evidence type="ECO:0000256" key="6">
    <source>
        <dbReference type="ARBA" id="ARBA00022679"/>
    </source>
</evidence>
<evidence type="ECO:0000256" key="7">
    <source>
        <dbReference type="ARBA" id="ARBA00022741"/>
    </source>
</evidence>
<dbReference type="GO" id="GO:0019588">
    <property type="term" value="P:anaerobic glycerol catabolic process"/>
    <property type="evidence" value="ECO:0007669"/>
    <property type="project" value="UniProtKB-UniPathway"/>
</dbReference>
<dbReference type="Gene3D" id="3.40.50.10440">
    <property type="entry name" value="Dihydroxyacetone kinase, domain 1"/>
    <property type="match status" value="1"/>
</dbReference>
<evidence type="ECO:0000313" key="21">
    <source>
        <dbReference type="EMBL" id="KSA02711.1"/>
    </source>
</evidence>